<dbReference type="Pfam" id="PF05368">
    <property type="entry name" value="NmrA"/>
    <property type="match status" value="1"/>
</dbReference>
<evidence type="ECO:0000259" key="3">
    <source>
        <dbReference type="Pfam" id="PF05368"/>
    </source>
</evidence>
<dbReference type="Gene3D" id="3.40.50.720">
    <property type="entry name" value="NAD(P)-binding Rossmann-like Domain"/>
    <property type="match status" value="1"/>
</dbReference>
<dbReference type="PANTHER" id="PTHR42748:SF11">
    <property type="entry name" value="NMRA-LIKE DOMAIN-CONTAINING PROTEIN"/>
    <property type="match status" value="1"/>
</dbReference>
<evidence type="ECO:0000313" key="5">
    <source>
        <dbReference type="Proteomes" id="UP000266188"/>
    </source>
</evidence>
<feature type="domain" description="NmrA-like" evidence="3">
    <location>
        <begin position="3"/>
        <end position="282"/>
    </location>
</feature>
<dbReference type="InterPro" id="IPR036291">
    <property type="entry name" value="NAD(P)-bd_dom_sf"/>
</dbReference>
<name>A0A3A2ZQS3_9EURO</name>
<dbReference type="AlphaFoldDB" id="A0A3A2ZQS3"/>
<dbReference type="STRING" id="2070753.A0A3A2ZQS3"/>
<proteinExistence type="inferred from homology"/>
<gene>
    <name evidence="4" type="ORF">PHISCL_03838</name>
</gene>
<comment type="caution">
    <text evidence="4">The sequence shown here is derived from an EMBL/GenBank/DDBJ whole genome shotgun (WGS) entry which is preliminary data.</text>
</comment>
<keyword evidence="2" id="KW-0521">NADP</keyword>
<accession>A0A3A2ZQS3</accession>
<dbReference type="Proteomes" id="UP000266188">
    <property type="component" value="Unassembled WGS sequence"/>
</dbReference>
<evidence type="ECO:0000313" key="4">
    <source>
        <dbReference type="EMBL" id="RJE23807.1"/>
    </source>
</evidence>
<dbReference type="InterPro" id="IPR008030">
    <property type="entry name" value="NmrA-like"/>
</dbReference>
<dbReference type="CDD" id="cd05251">
    <property type="entry name" value="NmrA_like_SDR_a"/>
    <property type="match status" value="1"/>
</dbReference>
<protein>
    <submittedName>
        <fullName evidence="4">NmrA-like family</fullName>
    </submittedName>
</protein>
<reference evidence="5" key="1">
    <citation type="submission" date="2017-02" db="EMBL/GenBank/DDBJ databases">
        <authorList>
            <person name="Tafer H."/>
            <person name="Lopandic K."/>
        </authorList>
    </citation>
    <scope>NUCLEOTIDE SEQUENCE [LARGE SCALE GENOMIC DNA]</scope>
    <source>
        <strain evidence="5">CBS 366.77</strain>
    </source>
</reference>
<dbReference type="EMBL" id="MVGC01000104">
    <property type="protein sequence ID" value="RJE23807.1"/>
    <property type="molecule type" value="Genomic_DNA"/>
</dbReference>
<evidence type="ECO:0000256" key="2">
    <source>
        <dbReference type="ARBA" id="ARBA00022857"/>
    </source>
</evidence>
<dbReference type="PANTHER" id="PTHR42748">
    <property type="entry name" value="NITROGEN METABOLITE REPRESSION PROTEIN NMRA FAMILY MEMBER"/>
    <property type="match status" value="1"/>
</dbReference>
<dbReference type="Gene3D" id="3.90.25.10">
    <property type="entry name" value="UDP-galactose 4-epimerase, domain 1"/>
    <property type="match status" value="1"/>
</dbReference>
<dbReference type="SUPFAM" id="SSF51735">
    <property type="entry name" value="NAD(P)-binding Rossmann-fold domains"/>
    <property type="match status" value="1"/>
</dbReference>
<dbReference type="OrthoDB" id="3358371at2759"/>
<dbReference type="InterPro" id="IPR051164">
    <property type="entry name" value="NmrA-like_oxidored"/>
</dbReference>
<organism evidence="4 5">
    <name type="scientific">Aspergillus sclerotialis</name>
    <dbReference type="NCBI Taxonomy" id="2070753"/>
    <lineage>
        <taxon>Eukaryota</taxon>
        <taxon>Fungi</taxon>
        <taxon>Dikarya</taxon>
        <taxon>Ascomycota</taxon>
        <taxon>Pezizomycotina</taxon>
        <taxon>Eurotiomycetes</taxon>
        <taxon>Eurotiomycetidae</taxon>
        <taxon>Eurotiales</taxon>
        <taxon>Aspergillaceae</taxon>
        <taxon>Aspergillus</taxon>
        <taxon>Aspergillus subgen. Polypaecilum</taxon>
    </lineage>
</organism>
<comment type="similarity">
    <text evidence="1">Belongs to the NmrA-type oxidoreductase family.</text>
</comment>
<evidence type="ECO:0000256" key="1">
    <source>
        <dbReference type="ARBA" id="ARBA00006328"/>
    </source>
</evidence>
<sequence length="289" mass="32295">MAHLLVVLGATGNQGSSVVNAVITDPELSKQYKVRTVTRDTSKPAAMAMKEEGVEVVQGDFDHEETIHASLQDAHTVFLMTNTTIGHPQGRTLEVRQGKAVADAAVSAGAQYIIYSTQYSAAEISGGKYPVDHFDMKYEVDQYIRGLPIKSAFVAPGSFMQNFDDLFAPRPIDTKGDFGKFVAPILAEPDKYQGKFFTVSSELRSFEYVTETMSKATGKTVKYVQIPEAKFREFFLPATADVYVNMFLFYQDFGYYGPETKEEVEWAVKNARGRLTTLEEYIQKHVKLE</sequence>
<dbReference type="GO" id="GO:0005634">
    <property type="term" value="C:nucleus"/>
    <property type="evidence" value="ECO:0007669"/>
    <property type="project" value="TreeGrafter"/>
</dbReference>
<keyword evidence="5" id="KW-1185">Reference proteome</keyword>